<evidence type="ECO:0000313" key="1">
    <source>
        <dbReference type="EMBL" id="TNN09390.1"/>
    </source>
</evidence>
<proteinExistence type="predicted"/>
<gene>
    <name evidence="1" type="ORF">EWB00_006298</name>
</gene>
<organism evidence="1 2">
    <name type="scientific">Schistosoma japonicum</name>
    <name type="common">Blood fluke</name>
    <dbReference type="NCBI Taxonomy" id="6182"/>
    <lineage>
        <taxon>Eukaryota</taxon>
        <taxon>Metazoa</taxon>
        <taxon>Spiralia</taxon>
        <taxon>Lophotrochozoa</taxon>
        <taxon>Platyhelminthes</taxon>
        <taxon>Trematoda</taxon>
        <taxon>Digenea</taxon>
        <taxon>Strigeidida</taxon>
        <taxon>Schistosomatoidea</taxon>
        <taxon>Schistosomatidae</taxon>
        <taxon>Schistosoma</taxon>
    </lineage>
</organism>
<keyword evidence="2" id="KW-1185">Reference proteome</keyword>
<sequence>MLMKSEISFPARQLFTCSNNYSMNKSLLTTVRQNEADNAMKLSTKRLQETYNLDIEYFTSTNTANFFSFTTDSMQFNKVLKNPSNCPSTSEQNASANIKPNSPWHWECINFDNQYIPSFYFNKQSHSDSYIIVNQSENVDPLETPHKRIKLMHSIYSAIGSRCNLSTNQKGNKVIKHIYIKYNKFMECTGEKMVSDFWYSKSKEHNIK</sequence>
<protein>
    <submittedName>
        <fullName evidence="1">Uncharacterized protein</fullName>
    </submittedName>
</protein>
<dbReference type="AlphaFoldDB" id="A0A4Z2CZR0"/>
<comment type="caution">
    <text evidence="1">The sequence shown here is derived from an EMBL/GenBank/DDBJ whole genome shotgun (WGS) entry which is preliminary data.</text>
</comment>
<name>A0A4Z2CZR0_SCHJA</name>
<dbReference type="Proteomes" id="UP000311919">
    <property type="component" value="Unassembled WGS sequence"/>
</dbReference>
<accession>A0A4Z2CZR0</accession>
<dbReference type="EMBL" id="SKCS01000395">
    <property type="protein sequence ID" value="TNN09390.1"/>
    <property type="molecule type" value="Genomic_DNA"/>
</dbReference>
<evidence type="ECO:0000313" key="2">
    <source>
        <dbReference type="Proteomes" id="UP000311919"/>
    </source>
</evidence>
<reference evidence="1 2" key="1">
    <citation type="submission" date="2019-03" db="EMBL/GenBank/DDBJ databases">
        <title>An improved genome assembly of the fluke Schistosoma japonicum.</title>
        <authorList>
            <person name="Hu W."/>
            <person name="Luo F."/>
            <person name="Yin M."/>
            <person name="Mo X."/>
            <person name="Sun C."/>
            <person name="Wu Q."/>
            <person name="Zhu B."/>
            <person name="Xiang M."/>
            <person name="Wang J."/>
            <person name="Wang Y."/>
            <person name="Zhang T."/>
            <person name="Xu B."/>
            <person name="Zheng H."/>
            <person name="Feng Z."/>
        </authorList>
    </citation>
    <scope>NUCLEOTIDE SEQUENCE [LARGE SCALE GENOMIC DNA]</scope>
    <source>
        <strain evidence="1">HuSjv2</strain>
        <tissue evidence="1">Worms</tissue>
    </source>
</reference>
<dbReference type="OrthoDB" id="6254860at2759"/>